<dbReference type="InterPro" id="IPR016032">
    <property type="entry name" value="Sig_transdc_resp-reg_C-effctor"/>
</dbReference>
<keyword evidence="2" id="KW-0067">ATP-binding</keyword>
<dbReference type="EMBL" id="BMMX01000002">
    <property type="protein sequence ID" value="GGK78855.1"/>
    <property type="molecule type" value="Genomic_DNA"/>
</dbReference>
<keyword evidence="1" id="KW-0547">Nucleotide-binding</keyword>
<dbReference type="Pfam" id="PF13191">
    <property type="entry name" value="AAA_16"/>
    <property type="match status" value="1"/>
</dbReference>
<name>A0A8J3BXA0_9ACTN</name>
<evidence type="ECO:0000256" key="1">
    <source>
        <dbReference type="ARBA" id="ARBA00022741"/>
    </source>
</evidence>
<dbReference type="PROSITE" id="PS50043">
    <property type="entry name" value="HTH_LUXR_2"/>
    <property type="match status" value="1"/>
</dbReference>
<dbReference type="InterPro" id="IPR000792">
    <property type="entry name" value="Tscrpt_reg_LuxR_C"/>
</dbReference>
<dbReference type="GO" id="GO:0005737">
    <property type="term" value="C:cytoplasm"/>
    <property type="evidence" value="ECO:0007669"/>
    <property type="project" value="TreeGrafter"/>
</dbReference>
<dbReference type="AlphaFoldDB" id="A0A8J3BXA0"/>
<protein>
    <submittedName>
        <fullName evidence="4">Transcriptional regulator</fullName>
    </submittedName>
</protein>
<dbReference type="InterPro" id="IPR036388">
    <property type="entry name" value="WH-like_DNA-bd_sf"/>
</dbReference>
<dbReference type="Pfam" id="PF00196">
    <property type="entry name" value="GerE"/>
    <property type="match status" value="1"/>
</dbReference>
<proteinExistence type="predicted"/>
<dbReference type="GO" id="GO:0005524">
    <property type="term" value="F:ATP binding"/>
    <property type="evidence" value="ECO:0007669"/>
    <property type="project" value="UniProtKB-KW"/>
</dbReference>
<reference evidence="4" key="2">
    <citation type="submission" date="2020-09" db="EMBL/GenBank/DDBJ databases">
        <authorList>
            <person name="Sun Q."/>
            <person name="Zhou Y."/>
        </authorList>
    </citation>
    <scope>NUCLEOTIDE SEQUENCE</scope>
    <source>
        <strain evidence="4">CGMCC 4.7299</strain>
    </source>
</reference>
<dbReference type="SUPFAM" id="SSF46894">
    <property type="entry name" value="C-terminal effector domain of the bipartite response regulators"/>
    <property type="match status" value="1"/>
</dbReference>
<evidence type="ECO:0000313" key="4">
    <source>
        <dbReference type="EMBL" id="GGK78855.1"/>
    </source>
</evidence>
<dbReference type="SUPFAM" id="SSF52540">
    <property type="entry name" value="P-loop containing nucleoside triphosphate hydrolases"/>
    <property type="match status" value="1"/>
</dbReference>
<sequence length="936" mass="100161">MPKTITPSIAGRIPPSSVLYGPCLVGRDDESATLGALAANARNGRGGALVVRGHAGIGKSALLDSLAASSGRDMRILSCRGAEAEAGFAFAGLHQLLLPVQPTIGLLPRQQADALRSAFGLGTGECDRFLIALATLTLLSHHAQDTPLLVLVDDAQWLDVESAEVLSFVGRRLDAQRIAFVAAARDGERDAERFAEVAQLHVGPLSAAESETLLMRTARDAARPVLDRLLHEAGGNPLALTELPATLTRAELLAAGPLPDHLRLSRRLQDAFARHLRLLAPDARGLLLVAAAASDDDLSAIPATSSLLWGDRAALTEVERSGLVEQSAGGLRFRQPLTRSVVYACAAPAERREAHRALAEALNHRAARHAYHLGAATFGPDEQVAAKLAAAAERVRRTVGGSAAIAAFEQAAALAPSTDLAADCLVNAAIAAWQAGRPVHAGELLDRVGPLAAGRPAVVASVERIRALIAHASSSATASSAILLRGAQPIIDSTPDLAAEMLVMAARSAWFSGDLNGLLEVGRRLSELPLTPDRPEMRLSRQLLQLRDKEIEARATDASDEGADPCVWWLDRDDPRPWIWPPALVPQLFGKTDTVLIAYQEAVEMLRRRGDAGAIPMTVAPMMALQIHLGDWSRAVAEGSAALVVAEETGQSLIAVGLQAMLAWVAALRGHAEQCRKLVSTTLQSTMPRGLKLVSAHCQWVLGLLHLGEGNLREAIVQLMPILNIDDPAAHFAMGIVALPDLIEALVLAGDHDEGRRAFDMLDAWSAGSLPYLQARQLRCAALLADVDRADSLFQTAIHTATPSPFEAARTNLLYGEWLRRMRRVKDARLRLRTALRTFDALQAGPWITRAIGELRAAGDAPDPGDSPTESRAAELTPREAQIVQFAARGMTNAEIGTRLFLSPRTVGYHLHKIFTKLGITSRRQLCNRIVLDDLN</sequence>
<dbReference type="SUPFAM" id="SSF48452">
    <property type="entry name" value="TPR-like"/>
    <property type="match status" value="1"/>
</dbReference>
<dbReference type="PRINTS" id="PR00038">
    <property type="entry name" value="HTHLUXR"/>
</dbReference>
<dbReference type="RefSeq" id="WP_189077990.1">
    <property type="nucleotide sequence ID" value="NZ_BMMX01000002.1"/>
</dbReference>
<dbReference type="InterPro" id="IPR027417">
    <property type="entry name" value="P-loop_NTPase"/>
</dbReference>
<dbReference type="GO" id="GO:0003677">
    <property type="term" value="F:DNA binding"/>
    <property type="evidence" value="ECO:0007669"/>
    <property type="project" value="InterPro"/>
</dbReference>
<dbReference type="SMART" id="SM00421">
    <property type="entry name" value="HTH_LUXR"/>
    <property type="match status" value="1"/>
</dbReference>
<dbReference type="Gene3D" id="1.10.10.10">
    <property type="entry name" value="Winged helix-like DNA-binding domain superfamily/Winged helix DNA-binding domain"/>
    <property type="match status" value="1"/>
</dbReference>
<evidence type="ECO:0000256" key="2">
    <source>
        <dbReference type="ARBA" id="ARBA00022840"/>
    </source>
</evidence>
<dbReference type="CDD" id="cd06170">
    <property type="entry name" value="LuxR_C_like"/>
    <property type="match status" value="1"/>
</dbReference>
<evidence type="ECO:0000313" key="5">
    <source>
        <dbReference type="Proteomes" id="UP000656042"/>
    </source>
</evidence>
<feature type="domain" description="HTH luxR-type" evidence="3">
    <location>
        <begin position="869"/>
        <end position="934"/>
    </location>
</feature>
<dbReference type="GO" id="GO:0004016">
    <property type="term" value="F:adenylate cyclase activity"/>
    <property type="evidence" value="ECO:0007669"/>
    <property type="project" value="TreeGrafter"/>
</dbReference>
<accession>A0A8J3BXA0</accession>
<dbReference type="InterPro" id="IPR011990">
    <property type="entry name" value="TPR-like_helical_dom_sf"/>
</dbReference>
<keyword evidence="5" id="KW-1185">Reference proteome</keyword>
<evidence type="ECO:0000259" key="3">
    <source>
        <dbReference type="PROSITE" id="PS50043"/>
    </source>
</evidence>
<dbReference type="PANTHER" id="PTHR16305">
    <property type="entry name" value="TESTICULAR SOLUBLE ADENYLYL CYCLASE"/>
    <property type="match status" value="1"/>
</dbReference>
<gene>
    <name evidence="4" type="ORF">GCM10012284_10980</name>
</gene>
<dbReference type="Proteomes" id="UP000656042">
    <property type="component" value="Unassembled WGS sequence"/>
</dbReference>
<dbReference type="PANTHER" id="PTHR16305:SF35">
    <property type="entry name" value="TRANSCRIPTIONAL ACTIVATOR DOMAIN"/>
    <property type="match status" value="1"/>
</dbReference>
<dbReference type="GO" id="GO:0006355">
    <property type="term" value="P:regulation of DNA-templated transcription"/>
    <property type="evidence" value="ECO:0007669"/>
    <property type="project" value="InterPro"/>
</dbReference>
<dbReference type="InterPro" id="IPR041664">
    <property type="entry name" value="AAA_16"/>
</dbReference>
<organism evidence="4 5">
    <name type="scientific">Mangrovihabitans endophyticus</name>
    <dbReference type="NCBI Taxonomy" id="1751298"/>
    <lineage>
        <taxon>Bacteria</taxon>
        <taxon>Bacillati</taxon>
        <taxon>Actinomycetota</taxon>
        <taxon>Actinomycetes</taxon>
        <taxon>Micromonosporales</taxon>
        <taxon>Micromonosporaceae</taxon>
        <taxon>Mangrovihabitans</taxon>
    </lineage>
</organism>
<reference evidence="4" key="1">
    <citation type="journal article" date="2014" name="Int. J. Syst. Evol. Microbiol.">
        <title>Complete genome sequence of Corynebacterium casei LMG S-19264T (=DSM 44701T), isolated from a smear-ripened cheese.</title>
        <authorList>
            <consortium name="US DOE Joint Genome Institute (JGI-PGF)"/>
            <person name="Walter F."/>
            <person name="Albersmeier A."/>
            <person name="Kalinowski J."/>
            <person name="Ruckert C."/>
        </authorList>
    </citation>
    <scope>NUCLEOTIDE SEQUENCE</scope>
    <source>
        <strain evidence="4">CGMCC 4.7299</strain>
    </source>
</reference>
<comment type="caution">
    <text evidence="4">The sequence shown here is derived from an EMBL/GenBank/DDBJ whole genome shotgun (WGS) entry which is preliminary data.</text>
</comment>